<dbReference type="RefSeq" id="WP_065283465.1">
    <property type="nucleotide sequence ID" value="NZ_CP016287.1"/>
</dbReference>
<accession>A0A1B1CJR2</accession>
<organism evidence="3 4">
    <name type="scientific">Rhizobium leguminosarum</name>
    <dbReference type="NCBI Taxonomy" id="384"/>
    <lineage>
        <taxon>Bacteria</taxon>
        <taxon>Pseudomonadati</taxon>
        <taxon>Pseudomonadota</taxon>
        <taxon>Alphaproteobacteria</taxon>
        <taxon>Hyphomicrobiales</taxon>
        <taxon>Rhizobiaceae</taxon>
        <taxon>Rhizobium/Agrobacterium group</taxon>
        <taxon>Rhizobium</taxon>
    </lineage>
</organism>
<feature type="compositionally biased region" description="Polar residues" evidence="2">
    <location>
        <begin position="441"/>
        <end position="452"/>
    </location>
</feature>
<geneLocation type="plasmid" evidence="3 4">
    <name>unnamed1</name>
</geneLocation>
<dbReference type="Proteomes" id="UP000092691">
    <property type="component" value="Plasmid unnamed1"/>
</dbReference>
<reference evidence="3 4" key="1">
    <citation type="submission" date="2016-06" db="EMBL/GenBank/DDBJ databases">
        <title>Microsymbionts genomes from the relict species Vavilovia formosa.</title>
        <authorList>
            <person name="Chirak E."/>
            <person name="Kimeklis A."/>
            <person name="Andronov E."/>
        </authorList>
    </citation>
    <scope>NUCLEOTIDE SEQUENCE [LARGE SCALE GENOMIC DNA]</scope>
    <source>
        <strain evidence="3 4">Vaf10</strain>
        <plasmid evidence="4">Plasmid unnamed1</plasmid>
    </source>
</reference>
<proteinExistence type="predicted"/>
<feature type="coiled-coil region" evidence="1">
    <location>
        <begin position="147"/>
        <end position="174"/>
    </location>
</feature>
<sequence length="452" mass="48298">MDTEDERLVASQANQIAGDETKTIQAGLARHARHAETSRQITLAEAAFDQAVTNQSDSSVDRAQLARIDLAAPLRTQWQTVQSAKVRVTNVTDLAAKHKTLSDEAVANADIFKDVASQAEAEHTAQEDRFKEFGPLWDEAATLDSRIISATSELEAARSQTEAMEREAIEALDAFQAFQQEDTETREILQAAEDELAGLSPDSKLADNWSQTRPHIAEHAEAQSSLIQATTEIAVHETEIQHFTLTLAELATKTQTDAAEEAKLYKQAVNLTDEVSAIEARHPPGSGMEHQKLVTALADMRRAEHEHSVARSDVAAAEATAKLAIAAVDVAKAEAASAAEAMATASTQAVALTAPAERADMAVSDAAQQLRLRLEPGIPCPVCGSAEHPTHADSALADLAAGLRADLAVARAAVEVARDKQGEAQRAQDRAQGELELAGRNAQTASTTPQRL</sequence>
<dbReference type="OrthoDB" id="9795626at2"/>
<feature type="region of interest" description="Disordered" evidence="2">
    <location>
        <begin position="418"/>
        <end position="452"/>
    </location>
</feature>
<protein>
    <recommendedName>
        <fullName evidence="5">Exonuclease SbcC</fullName>
    </recommendedName>
</protein>
<name>A0A1B1CJR2_RHILE</name>
<keyword evidence="3" id="KW-0614">Plasmid</keyword>
<evidence type="ECO:0000313" key="3">
    <source>
        <dbReference type="EMBL" id="ANP89909.1"/>
    </source>
</evidence>
<evidence type="ECO:0000313" key="4">
    <source>
        <dbReference type="Proteomes" id="UP000092691"/>
    </source>
</evidence>
<evidence type="ECO:0000256" key="2">
    <source>
        <dbReference type="SAM" id="MobiDB-lite"/>
    </source>
</evidence>
<evidence type="ECO:0008006" key="5">
    <source>
        <dbReference type="Google" id="ProtNLM"/>
    </source>
</evidence>
<keyword evidence="1" id="KW-0175">Coiled coil</keyword>
<dbReference type="EMBL" id="CP016287">
    <property type="protein sequence ID" value="ANP89909.1"/>
    <property type="molecule type" value="Genomic_DNA"/>
</dbReference>
<feature type="compositionally biased region" description="Basic and acidic residues" evidence="2">
    <location>
        <begin position="418"/>
        <end position="433"/>
    </location>
</feature>
<gene>
    <name evidence="3" type="ORF">BA011_29955</name>
</gene>
<evidence type="ECO:0000256" key="1">
    <source>
        <dbReference type="SAM" id="Coils"/>
    </source>
</evidence>
<dbReference type="AlphaFoldDB" id="A0A1B1CJR2"/>